<accession>A0A1G2CRP6</accession>
<sequence>MKNVYLSIIIPAYNEAKRLPLTLIDIDKKVREMDLESYEILVVDDGSKDETVEVTKRFLPIISNLKILESEKNHGKGAVVRKGMLEAHGAIRIFMDADNSTTIDQFLTMRPYFEEGAQVVIGSRDVKGAKLDPPQPFYKRILGNMGNLFIQALVLPGIWDTQCGFKAFTAKAAEEIFSQTKVDRWAFDVEALVLAKKMGYEIKEIPVHWVNDLRSRVKLSAYMQVLLETVSIWWRIKRK</sequence>
<keyword evidence="11" id="KW-0472">Membrane</keyword>
<keyword evidence="6" id="KW-0808">Transferase</keyword>
<evidence type="ECO:0000256" key="7">
    <source>
        <dbReference type="ARBA" id="ARBA00022692"/>
    </source>
</evidence>
<evidence type="ECO:0000256" key="12">
    <source>
        <dbReference type="ARBA" id="ARBA00045097"/>
    </source>
</evidence>
<dbReference type="SUPFAM" id="SSF53448">
    <property type="entry name" value="Nucleotide-diphospho-sugar transferases"/>
    <property type="match status" value="1"/>
</dbReference>
<evidence type="ECO:0000256" key="9">
    <source>
        <dbReference type="ARBA" id="ARBA00022968"/>
    </source>
</evidence>
<keyword evidence="9" id="KW-0735">Signal-anchor</keyword>
<dbReference type="InterPro" id="IPR029044">
    <property type="entry name" value="Nucleotide-diphossugar_trans"/>
</dbReference>
<name>A0A1G2CRP6_9BACT</name>
<comment type="catalytic activity">
    <reaction evidence="12">
        <text>a di-trans,poly-cis-dolichyl phosphate + UDP-alpha-D-glucose = a di-trans,poly-cis-dolichyl beta-D-glucosyl phosphate + UDP</text>
        <dbReference type="Rhea" id="RHEA:15401"/>
        <dbReference type="Rhea" id="RHEA-COMP:19498"/>
        <dbReference type="Rhea" id="RHEA-COMP:19502"/>
        <dbReference type="ChEBI" id="CHEBI:57525"/>
        <dbReference type="ChEBI" id="CHEBI:57683"/>
        <dbReference type="ChEBI" id="CHEBI:58223"/>
        <dbReference type="ChEBI" id="CHEBI:58885"/>
        <dbReference type="EC" id="2.4.1.117"/>
    </reaction>
    <physiologicalReaction direction="left-to-right" evidence="12">
        <dbReference type="Rhea" id="RHEA:15402"/>
    </physiologicalReaction>
</comment>
<evidence type="ECO:0000256" key="3">
    <source>
        <dbReference type="ARBA" id="ARBA00006739"/>
    </source>
</evidence>
<keyword evidence="5" id="KW-0328">Glycosyltransferase</keyword>
<dbReference type="Proteomes" id="UP000177587">
    <property type="component" value="Unassembled WGS sequence"/>
</dbReference>
<evidence type="ECO:0000256" key="11">
    <source>
        <dbReference type="ARBA" id="ARBA00023136"/>
    </source>
</evidence>
<keyword evidence="8" id="KW-0256">Endoplasmic reticulum</keyword>
<gene>
    <name evidence="14" type="ORF">A2604_00145</name>
</gene>
<comment type="pathway">
    <text evidence="2">Protein modification; protein glycosylation.</text>
</comment>
<comment type="subcellular location">
    <subcellularLocation>
        <location evidence="1">Endoplasmic reticulum membrane</location>
        <topology evidence="1">Single-pass membrane protein</topology>
    </subcellularLocation>
</comment>
<dbReference type="Pfam" id="PF00535">
    <property type="entry name" value="Glycos_transf_2"/>
    <property type="match status" value="1"/>
</dbReference>
<dbReference type="AlphaFoldDB" id="A0A1G2CRP6"/>
<evidence type="ECO:0000313" key="15">
    <source>
        <dbReference type="Proteomes" id="UP000177587"/>
    </source>
</evidence>
<evidence type="ECO:0000256" key="5">
    <source>
        <dbReference type="ARBA" id="ARBA00022676"/>
    </source>
</evidence>
<dbReference type="InterPro" id="IPR035518">
    <property type="entry name" value="DPG_synthase"/>
</dbReference>
<feature type="domain" description="Glycosyltransferase 2-like" evidence="13">
    <location>
        <begin position="7"/>
        <end position="177"/>
    </location>
</feature>
<dbReference type="CDD" id="cd04188">
    <property type="entry name" value="DPG_synthase"/>
    <property type="match status" value="1"/>
</dbReference>
<dbReference type="GO" id="GO:0006487">
    <property type="term" value="P:protein N-linked glycosylation"/>
    <property type="evidence" value="ECO:0007669"/>
    <property type="project" value="TreeGrafter"/>
</dbReference>
<dbReference type="GO" id="GO:0004581">
    <property type="term" value="F:dolichyl-phosphate beta-glucosyltransferase activity"/>
    <property type="evidence" value="ECO:0007669"/>
    <property type="project" value="UniProtKB-EC"/>
</dbReference>
<keyword evidence="10" id="KW-1133">Transmembrane helix</keyword>
<evidence type="ECO:0000256" key="8">
    <source>
        <dbReference type="ARBA" id="ARBA00022824"/>
    </source>
</evidence>
<evidence type="ECO:0000313" key="14">
    <source>
        <dbReference type="EMBL" id="OGZ03118.1"/>
    </source>
</evidence>
<protein>
    <recommendedName>
        <fullName evidence="4">dolichyl-phosphate beta-glucosyltransferase</fullName>
        <ecNumber evidence="4">2.4.1.117</ecNumber>
    </recommendedName>
</protein>
<comment type="similarity">
    <text evidence="3">Belongs to the glycosyltransferase 2 family.</text>
</comment>
<dbReference type="PANTHER" id="PTHR10859:SF91">
    <property type="entry name" value="DOLICHYL-PHOSPHATE BETA-GLUCOSYLTRANSFERASE"/>
    <property type="match status" value="1"/>
</dbReference>
<evidence type="ECO:0000256" key="2">
    <source>
        <dbReference type="ARBA" id="ARBA00004922"/>
    </source>
</evidence>
<proteinExistence type="inferred from homology"/>
<evidence type="ECO:0000256" key="1">
    <source>
        <dbReference type="ARBA" id="ARBA00004389"/>
    </source>
</evidence>
<evidence type="ECO:0000256" key="4">
    <source>
        <dbReference type="ARBA" id="ARBA00012583"/>
    </source>
</evidence>
<dbReference type="EMBL" id="MHLG01000029">
    <property type="protein sequence ID" value="OGZ03118.1"/>
    <property type="molecule type" value="Genomic_DNA"/>
</dbReference>
<reference evidence="14 15" key="1">
    <citation type="journal article" date="2016" name="Nat. Commun.">
        <title>Thousands of microbial genomes shed light on interconnected biogeochemical processes in an aquifer system.</title>
        <authorList>
            <person name="Anantharaman K."/>
            <person name="Brown C.T."/>
            <person name="Hug L.A."/>
            <person name="Sharon I."/>
            <person name="Castelle C.J."/>
            <person name="Probst A.J."/>
            <person name="Thomas B.C."/>
            <person name="Singh A."/>
            <person name="Wilkins M.J."/>
            <person name="Karaoz U."/>
            <person name="Brodie E.L."/>
            <person name="Williams K.H."/>
            <person name="Hubbard S.S."/>
            <person name="Banfield J.F."/>
        </authorList>
    </citation>
    <scope>NUCLEOTIDE SEQUENCE [LARGE SCALE GENOMIC DNA]</scope>
</reference>
<keyword evidence="7" id="KW-0812">Transmembrane</keyword>
<evidence type="ECO:0000256" key="6">
    <source>
        <dbReference type="ARBA" id="ARBA00022679"/>
    </source>
</evidence>
<dbReference type="InterPro" id="IPR001173">
    <property type="entry name" value="Glyco_trans_2-like"/>
</dbReference>
<dbReference type="PANTHER" id="PTHR10859">
    <property type="entry name" value="GLYCOSYL TRANSFERASE"/>
    <property type="match status" value="1"/>
</dbReference>
<organism evidence="14 15">
    <name type="scientific">Candidatus Liptonbacteria bacterium RIFOXYD1_FULL_36_11</name>
    <dbReference type="NCBI Taxonomy" id="1798656"/>
    <lineage>
        <taxon>Bacteria</taxon>
        <taxon>Candidatus Liptoniibacteriota</taxon>
    </lineage>
</organism>
<evidence type="ECO:0000256" key="10">
    <source>
        <dbReference type="ARBA" id="ARBA00022989"/>
    </source>
</evidence>
<dbReference type="Gene3D" id="3.90.550.10">
    <property type="entry name" value="Spore Coat Polysaccharide Biosynthesis Protein SpsA, Chain A"/>
    <property type="match status" value="1"/>
</dbReference>
<comment type="caution">
    <text evidence="14">The sequence shown here is derived from an EMBL/GenBank/DDBJ whole genome shotgun (WGS) entry which is preliminary data.</text>
</comment>
<dbReference type="STRING" id="1798656.A2604_00145"/>
<evidence type="ECO:0000259" key="13">
    <source>
        <dbReference type="Pfam" id="PF00535"/>
    </source>
</evidence>
<dbReference type="EC" id="2.4.1.117" evidence="4"/>